<evidence type="ECO:0000313" key="3">
    <source>
        <dbReference type="Proteomes" id="UP000313359"/>
    </source>
</evidence>
<dbReference type="AlphaFoldDB" id="A0A5C2S765"/>
<sequence>MSKYEDLDTRPTEKLLYPCLNYLGVATLLAEEMLLEAVPGVPPDAEELQEAREIKPQQYIMLVTDQMCLSFQFSPWVRFRCFILATAPPADDSMRRLPIGVQVDLNGSPFILNTDPPLPIRGCYFWSSGVVSVRIQKPTELFDHSKASFVRSAEGYDMMEYILAGRSPPSPVDVEDPTVENEASAASGYPEHPDALLLAVLLGQKLGESDEENPLVKFSLDIPSNTYYGNPTEFIAAIDKLKLIIQRARQRYGSTPNAATP</sequence>
<dbReference type="Proteomes" id="UP000313359">
    <property type="component" value="Unassembled WGS sequence"/>
</dbReference>
<accession>A0A5C2S765</accession>
<dbReference type="OrthoDB" id="10535156at2759"/>
<dbReference type="EMBL" id="ML122269">
    <property type="protein sequence ID" value="RPD59541.1"/>
    <property type="molecule type" value="Genomic_DNA"/>
</dbReference>
<reference evidence="2" key="1">
    <citation type="journal article" date="2018" name="Genome Biol. Evol.">
        <title>Genomics and development of Lentinus tigrinus, a white-rot wood-decaying mushroom with dimorphic fruiting bodies.</title>
        <authorList>
            <person name="Wu B."/>
            <person name="Xu Z."/>
            <person name="Knudson A."/>
            <person name="Carlson A."/>
            <person name="Chen N."/>
            <person name="Kovaka S."/>
            <person name="LaButti K."/>
            <person name="Lipzen A."/>
            <person name="Pennachio C."/>
            <person name="Riley R."/>
            <person name="Schakwitz W."/>
            <person name="Umezawa K."/>
            <person name="Ohm R.A."/>
            <person name="Grigoriev I.V."/>
            <person name="Nagy L.G."/>
            <person name="Gibbons J."/>
            <person name="Hibbett D."/>
        </authorList>
    </citation>
    <scope>NUCLEOTIDE SEQUENCE [LARGE SCALE GENOMIC DNA]</scope>
    <source>
        <strain evidence="2">ALCF2SS1-6</strain>
    </source>
</reference>
<organism evidence="2 3">
    <name type="scientific">Lentinus tigrinus ALCF2SS1-6</name>
    <dbReference type="NCBI Taxonomy" id="1328759"/>
    <lineage>
        <taxon>Eukaryota</taxon>
        <taxon>Fungi</taxon>
        <taxon>Dikarya</taxon>
        <taxon>Basidiomycota</taxon>
        <taxon>Agaricomycotina</taxon>
        <taxon>Agaricomycetes</taxon>
        <taxon>Polyporales</taxon>
        <taxon>Polyporaceae</taxon>
        <taxon>Lentinus</taxon>
    </lineage>
</organism>
<name>A0A5C2S765_9APHY</name>
<keyword evidence="3" id="KW-1185">Reference proteome</keyword>
<gene>
    <name evidence="2" type="ORF">L227DRAFT_575982</name>
</gene>
<evidence type="ECO:0000256" key="1">
    <source>
        <dbReference type="SAM" id="MobiDB-lite"/>
    </source>
</evidence>
<feature type="region of interest" description="Disordered" evidence="1">
    <location>
        <begin position="167"/>
        <end position="188"/>
    </location>
</feature>
<protein>
    <submittedName>
        <fullName evidence="2">Uncharacterized protein</fullName>
    </submittedName>
</protein>
<evidence type="ECO:0000313" key="2">
    <source>
        <dbReference type="EMBL" id="RPD59541.1"/>
    </source>
</evidence>
<proteinExistence type="predicted"/>